<reference evidence="1" key="2">
    <citation type="journal article" date="2022" name="New Phytol.">
        <title>Evolutionary transition to the ectomycorrhizal habit in the genomes of a hyperdiverse lineage of mushroom-forming fungi.</title>
        <authorList>
            <person name="Looney B."/>
            <person name="Miyauchi S."/>
            <person name="Morin E."/>
            <person name="Drula E."/>
            <person name="Courty P.E."/>
            <person name="Kohler A."/>
            <person name="Kuo A."/>
            <person name="LaButti K."/>
            <person name="Pangilinan J."/>
            <person name="Lipzen A."/>
            <person name="Riley R."/>
            <person name="Andreopoulos W."/>
            <person name="He G."/>
            <person name="Johnson J."/>
            <person name="Nolan M."/>
            <person name="Tritt A."/>
            <person name="Barry K.W."/>
            <person name="Grigoriev I.V."/>
            <person name="Nagy L.G."/>
            <person name="Hibbett D."/>
            <person name="Henrissat B."/>
            <person name="Matheny P.B."/>
            <person name="Labbe J."/>
            <person name="Martin F.M."/>
        </authorList>
    </citation>
    <scope>NUCLEOTIDE SEQUENCE</scope>
    <source>
        <strain evidence="1">FP105234-sp</strain>
    </source>
</reference>
<comment type="caution">
    <text evidence="1">The sequence shown here is derived from an EMBL/GenBank/DDBJ whole genome shotgun (WGS) entry which is preliminary data.</text>
</comment>
<evidence type="ECO:0000313" key="2">
    <source>
        <dbReference type="Proteomes" id="UP000814033"/>
    </source>
</evidence>
<keyword evidence="2" id="KW-1185">Reference proteome</keyword>
<protein>
    <submittedName>
        <fullName evidence="1">Uncharacterized protein</fullName>
    </submittedName>
</protein>
<evidence type="ECO:0000313" key="1">
    <source>
        <dbReference type="EMBL" id="KAI0044486.1"/>
    </source>
</evidence>
<organism evidence="1 2">
    <name type="scientific">Auriscalpium vulgare</name>
    <dbReference type="NCBI Taxonomy" id="40419"/>
    <lineage>
        <taxon>Eukaryota</taxon>
        <taxon>Fungi</taxon>
        <taxon>Dikarya</taxon>
        <taxon>Basidiomycota</taxon>
        <taxon>Agaricomycotina</taxon>
        <taxon>Agaricomycetes</taxon>
        <taxon>Russulales</taxon>
        <taxon>Auriscalpiaceae</taxon>
        <taxon>Auriscalpium</taxon>
    </lineage>
</organism>
<gene>
    <name evidence="1" type="ORF">FA95DRAFT_1496994</name>
</gene>
<reference evidence="1" key="1">
    <citation type="submission" date="2021-02" db="EMBL/GenBank/DDBJ databases">
        <authorList>
            <consortium name="DOE Joint Genome Institute"/>
            <person name="Ahrendt S."/>
            <person name="Looney B.P."/>
            <person name="Miyauchi S."/>
            <person name="Morin E."/>
            <person name="Drula E."/>
            <person name="Courty P.E."/>
            <person name="Chicoki N."/>
            <person name="Fauchery L."/>
            <person name="Kohler A."/>
            <person name="Kuo A."/>
            <person name="Labutti K."/>
            <person name="Pangilinan J."/>
            <person name="Lipzen A."/>
            <person name="Riley R."/>
            <person name="Andreopoulos W."/>
            <person name="He G."/>
            <person name="Johnson J."/>
            <person name="Barry K.W."/>
            <person name="Grigoriev I.V."/>
            <person name="Nagy L."/>
            <person name="Hibbett D."/>
            <person name="Henrissat B."/>
            <person name="Matheny P.B."/>
            <person name="Labbe J."/>
            <person name="Martin F."/>
        </authorList>
    </citation>
    <scope>NUCLEOTIDE SEQUENCE</scope>
    <source>
        <strain evidence="1">FP105234-sp</strain>
    </source>
</reference>
<proteinExistence type="predicted"/>
<feature type="non-terminal residue" evidence="1">
    <location>
        <position position="101"/>
    </location>
</feature>
<dbReference type="EMBL" id="MU275981">
    <property type="protein sequence ID" value="KAI0044486.1"/>
    <property type="molecule type" value="Genomic_DNA"/>
</dbReference>
<accession>A0ACB8RJX7</accession>
<dbReference type="Proteomes" id="UP000814033">
    <property type="component" value="Unassembled WGS sequence"/>
</dbReference>
<name>A0ACB8RJX7_9AGAM</name>
<sequence length="101" mass="11578">MLVDPLDRQQHNANLPSSRLPPETMGHIFTILVSIDPPTRTDYPVKISIGWLSVTHVCQRWRDIALHTPMLWTDIAFPFVFGEHWAAAFSSRARDMPLTIQ</sequence>